<organism evidence="2 3">
    <name type="scientific">Olpidium bornovanus</name>
    <dbReference type="NCBI Taxonomy" id="278681"/>
    <lineage>
        <taxon>Eukaryota</taxon>
        <taxon>Fungi</taxon>
        <taxon>Fungi incertae sedis</taxon>
        <taxon>Olpidiomycota</taxon>
        <taxon>Olpidiomycotina</taxon>
        <taxon>Olpidiomycetes</taxon>
        <taxon>Olpidiales</taxon>
        <taxon>Olpidiaceae</taxon>
        <taxon>Olpidium</taxon>
    </lineage>
</organism>
<dbReference type="AlphaFoldDB" id="A0A8H8DK06"/>
<accession>A0A8H8DK06</accession>
<evidence type="ECO:0000256" key="1">
    <source>
        <dbReference type="SAM" id="Phobius"/>
    </source>
</evidence>
<evidence type="ECO:0000313" key="3">
    <source>
        <dbReference type="Proteomes" id="UP000673691"/>
    </source>
</evidence>
<comment type="caution">
    <text evidence="2">The sequence shown here is derived from an EMBL/GenBank/DDBJ whole genome shotgun (WGS) entry which is preliminary data.</text>
</comment>
<reference evidence="2 3" key="1">
    <citation type="journal article" name="Sci. Rep.">
        <title>Genome-scale phylogenetic analyses confirm Olpidium as the closest living zoosporic fungus to the non-flagellated, terrestrial fungi.</title>
        <authorList>
            <person name="Chang Y."/>
            <person name="Rochon D."/>
            <person name="Sekimoto S."/>
            <person name="Wang Y."/>
            <person name="Chovatia M."/>
            <person name="Sandor L."/>
            <person name="Salamov A."/>
            <person name="Grigoriev I.V."/>
            <person name="Stajich J.E."/>
            <person name="Spatafora J.W."/>
        </authorList>
    </citation>
    <scope>NUCLEOTIDE SEQUENCE [LARGE SCALE GENOMIC DNA]</scope>
    <source>
        <strain evidence="2">S191</strain>
    </source>
</reference>
<protein>
    <submittedName>
        <fullName evidence="2">Uncharacterized protein</fullName>
    </submittedName>
</protein>
<name>A0A8H8DK06_9FUNG</name>
<dbReference type="EMBL" id="JAEFCI010004875">
    <property type="protein sequence ID" value="KAG5460672.1"/>
    <property type="molecule type" value="Genomic_DNA"/>
</dbReference>
<proteinExistence type="predicted"/>
<gene>
    <name evidence="2" type="ORF">BJ554DRAFT_7246</name>
</gene>
<keyword evidence="1" id="KW-0812">Transmembrane</keyword>
<dbReference type="Proteomes" id="UP000673691">
    <property type="component" value="Unassembled WGS sequence"/>
</dbReference>
<dbReference type="OrthoDB" id="9970435at2759"/>
<evidence type="ECO:0000313" key="2">
    <source>
        <dbReference type="EMBL" id="KAG5460672.1"/>
    </source>
</evidence>
<keyword evidence="1" id="KW-1133">Transmembrane helix</keyword>
<feature type="transmembrane region" description="Helical" evidence="1">
    <location>
        <begin position="7"/>
        <end position="25"/>
    </location>
</feature>
<keyword evidence="1" id="KW-0472">Membrane</keyword>
<keyword evidence="3" id="KW-1185">Reference proteome</keyword>
<sequence length="60" mass="6736">MVAWRTGVYVGMSLPAILYILTVVGTDGYPYPIPHLQELIIIYSGFTLPIIFLMLFSCNI</sequence>
<feature type="transmembrane region" description="Helical" evidence="1">
    <location>
        <begin position="40"/>
        <end position="58"/>
    </location>
</feature>